<evidence type="ECO:0000313" key="4">
    <source>
        <dbReference type="Proteomes" id="UP000436088"/>
    </source>
</evidence>
<evidence type="ECO:0000259" key="2">
    <source>
        <dbReference type="Pfam" id="PF03107"/>
    </source>
</evidence>
<name>A0A6A2ZNP7_HIBSY</name>
<dbReference type="Proteomes" id="UP000436088">
    <property type="component" value="Unassembled WGS sequence"/>
</dbReference>
<dbReference type="EMBL" id="VEPZ02001118">
    <property type="protein sequence ID" value="KAE8693498.1"/>
    <property type="molecule type" value="Genomic_DNA"/>
</dbReference>
<sequence>MATLSNETVQHFTLCCHPLTEVSADTEFLCGGCRTLGSGTRFRCEPCGLDLHHHCADCPTEISSFMHQHSLQLVGCKTDRVCDLCDDPVEGLFYRCELCDFNVHPICTQLPQYTRHAMHNKDHLLWLEISVPIGCMVCKEMCSSWRYRCKDCSFHLHLDCILAPCEEERTRSLGTIAPPPPSAWPPAYNCGYGYGGIPPPPQNIVHPPFPPHVHGYGGIPLPPQHFAHPSFPPHVHGYGGIPPPPQYFSHPSSTPHVHGYWGIAPPPQYFAQTSFPPHDHGNGSIAPPPQHFAQTSFPPQGHGYGAPYSNHAQSSGDQVGGHGGKVLKRIYAIVQSLALGVSCNLIAGILVS</sequence>
<keyword evidence="1" id="KW-0677">Repeat</keyword>
<dbReference type="PANTHER" id="PTHR47841">
    <property type="entry name" value="DIACYLGLYCEROL KINASE THETA-LIKE-RELATED"/>
    <property type="match status" value="1"/>
</dbReference>
<dbReference type="SUPFAM" id="SSF57889">
    <property type="entry name" value="Cysteine-rich domain"/>
    <property type="match status" value="2"/>
</dbReference>
<dbReference type="AlphaFoldDB" id="A0A6A2ZNP7"/>
<evidence type="ECO:0000256" key="1">
    <source>
        <dbReference type="ARBA" id="ARBA00022737"/>
    </source>
</evidence>
<dbReference type="InterPro" id="IPR004146">
    <property type="entry name" value="DC1"/>
</dbReference>
<reference evidence="3" key="1">
    <citation type="submission" date="2019-09" db="EMBL/GenBank/DDBJ databases">
        <title>Draft genome information of white flower Hibiscus syriacus.</title>
        <authorList>
            <person name="Kim Y.-M."/>
        </authorList>
    </citation>
    <scope>NUCLEOTIDE SEQUENCE [LARGE SCALE GENOMIC DNA]</scope>
    <source>
        <strain evidence="3">YM2019G1</strain>
    </source>
</reference>
<evidence type="ECO:0000313" key="3">
    <source>
        <dbReference type="EMBL" id="KAE8693498.1"/>
    </source>
</evidence>
<organism evidence="3 4">
    <name type="scientific">Hibiscus syriacus</name>
    <name type="common">Rose of Sharon</name>
    <dbReference type="NCBI Taxonomy" id="106335"/>
    <lineage>
        <taxon>Eukaryota</taxon>
        <taxon>Viridiplantae</taxon>
        <taxon>Streptophyta</taxon>
        <taxon>Embryophyta</taxon>
        <taxon>Tracheophyta</taxon>
        <taxon>Spermatophyta</taxon>
        <taxon>Magnoliopsida</taxon>
        <taxon>eudicotyledons</taxon>
        <taxon>Gunneridae</taxon>
        <taxon>Pentapetalae</taxon>
        <taxon>rosids</taxon>
        <taxon>malvids</taxon>
        <taxon>Malvales</taxon>
        <taxon>Malvaceae</taxon>
        <taxon>Malvoideae</taxon>
        <taxon>Hibiscus</taxon>
    </lineage>
</organism>
<dbReference type="InterPro" id="IPR046349">
    <property type="entry name" value="C1-like_sf"/>
</dbReference>
<dbReference type="Gene3D" id="3.30.60.20">
    <property type="match status" value="1"/>
</dbReference>
<feature type="domain" description="DC1" evidence="2">
    <location>
        <begin position="66"/>
        <end position="107"/>
    </location>
</feature>
<keyword evidence="4" id="KW-1185">Reference proteome</keyword>
<dbReference type="PANTHER" id="PTHR47841:SF7">
    <property type="entry name" value="CYSTEINE_HISTIDINE-RICH C1 DOMAIN PROTEIN"/>
    <property type="match status" value="1"/>
</dbReference>
<proteinExistence type="predicted"/>
<accession>A0A6A2ZNP7</accession>
<comment type="caution">
    <text evidence="3">The sequence shown here is derived from an EMBL/GenBank/DDBJ whole genome shotgun (WGS) entry which is preliminary data.</text>
</comment>
<dbReference type="Pfam" id="PF03107">
    <property type="entry name" value="C1_2"/>
    <property type="match status" value="1"/>
</dbReference>
<protein>
    <submittedName>
        <fullName evidence="3">Cysteine/Histidine-rich C1 domain family protein</fullName>
    </submittedName>
</protein>
<gene>
    <name evidence="3" type="ORF">F3Y22_tig00110809pilonHSYRG00015</name>
</gene>